<feature type="transmembrane region" description="Helical" evidence="13">
    <location>
        <begin position="44"/>
        <end position="64"/>
    </location>
</feature>
<dbReference type="GO" id="GO:0008360">
    <property type="term" value="P:regulation of cell shape"/>
    <property type="evidence" value="ECO:0007669"/>
    <property type="project" value="UniProtKB-KW"/>
</dbReference>
<dbReference type="PANTHER" id="PTHR30474">
    <property type="entry name" value="CELL CYCLE PROTEIN"/>
    <property type="match status" value="1"/>
</dbReference>
<evidence type="ECO:0000256" key="8">
    <source>
        <dbReference type="ARBA" id="ARBA00023136"/>
    </source>
</evidence>
<evidence type="ECO:0000256" key="6">
    <source>
        <dbReference type="ARBA" id="ARBA00022984"/>
    </source>
</evidence>
<keyword evidence="4 13" id="KW-0812">Transmembrane</keyword>
<sequence length="440" mass="46147">MSARPRKGGKPLPAKSRVQTSTKPKAAPSRRVKRTLVFPSEHRVISTVVAILVSLGVVMIYSASSAKNALQSGGSGSQQLVRTLVLGLLPGLILCLYLQRVSLSKIRSWGAPLMLGSLALVTVVLIPGIGQQINGARRWINAGLTNFQPSELVKVGLILCVADLALRHRDAMGSITEALKMILWPVILGGLLIALEPDLGTAMVCVVTGLIIVWMAGMPWRVLGPITGVIVGSGVIYAVMEPYRFARLTAFLDPWASGARNSTGFQSVQGQIALGSGGIFGVGPGQSVQKIFYLPEAHTDFILAVIGEELGLLAVLAILGLFGALMRAGLNLARDAVDPYAKLTAAGLTALITCQAMLNICVVLGIAPLTGVPLPFISFGPTNLVVLLGSTGLLLNIAATGGAELRSVPDSRGESSGEANESHDRGRGYGRARDSSAQRR</sequence>
<evidence type="ECO:0000256" key="10">
    <source>
        <dbReference type="ARBA" id="ARBA00044770"/>
    </source>
</evidence>
<feature type="transmembrane region" description="Helical" evidence="13">
    <location>
        <begin position="376"/>
        <end position="397"/>
    </location>
</feature>
<protein>
    <recommendedName>
        <fullName evidence="10">peptidoglycan glycosyltransferase</fullName>
        <ecNumber evidence="10">2.4.99.28</ecNumber>
    </recommendedName>
    <alternativeName>
        <fullName evidence="9">Peptidoglycan polymerase</fullName>
    </alternativeName>
</protein>
<comment type="catalytic activity">
    <reaction evidence="11">
        <text>[GlcNAc-(1-&gt;4)-Mur2Ac(oyl-L-Ala-gamma-D-Glu-L-Lys-D-Ala-D-Ala)](n)-di-trans,octa-cis-undecaprenyl diphosphate + beta-D-GlcNAc-(1-&gt;4)-Mur2Ac(oyl-L-Ala-gamma-D-Glu-L-Lys-D-Ala-D-Ala)-di-trans,octa-cis-undecaprenyl diphosphate = [GlcNAc-(1-&gt;4)-Mur2Ac(oyl-L-Ala-gamma-D-Glu-L-Lys-D-Ala-D-Ala)](n+1)-di-trans,octa-cis-undecaprenyl diphosphate + di-trans,octa-cis-undecaprenyl diphosphate + H(+)</text>
        <dbReference type="Rhea" id="RHEA:23708"/>
        <dbReference type="Rhea" id="RHEA-COMP:9602"/>
        <dbReference type="Rhea" id="RHEA-COMP:9603"/>
        <dbReference type="ChEBI" id="CHEBI:15378"/>
        <dbReference type="ChEBI" id="CHEBI:58405"/>
        <dbReference type="ChEBI" id="CHEBI:60033"/>
        <dbReference type="ChEBI" id="CHEBI:78435"/>
        <dbReference type="EC" id="2.4.99.28"/>
    </reaction>
</comment>
<keyword evidence="3" id="KW-0808">Transferase</keyword>
<gene>
    <name evidence="14" type="ORF">UFOPK3444_00299</name>
</gene>
<reference evidence="14" key="1">
    <citation type="submission" date="2020-05" db="EMBL/GenBank/DDBJ databases">
        <authorList>
            <person name="Chiriac C."/>
            <person name="Salcher M."/>
            <person name="Ghai R."/>
            <person name="Kavagutti S V."/>
        </authorList>
    </citation>
    <scope>NUCLEOTIDE SEQUENCE</scope>
</reference>
<dbReference type="EC" id="2.4.99.28" evidence="10"/>
<evidence type="ECO:0000256" key="13">
    <source>
        <dbReference type="SAM" id="Phobius"/>
    </source>
</evidence>
<feature type="region of interest" description="Disordered" evidence="12">
    <location>
        <begin position="405"/>
        <end position="440"/>
    </location>
</feature>
<dbReference type="EMBL" id="CAFBLU010000003">
    <property type="protein sequence ID" value="CAB4863231.1"/>
    <property type="molecule type" value="Genomic_DNA"/>
</dbReference>
<accession>A0A6J7CZ72</accession>
<feature type="region of interest" description="Disordered" evidence="12">
    <location>
        <begin position="1"/>
        <end position="30"/>
    </location>
</feature>
<evidence type="ECO:0000256" key="3">
    <source>
        <dbReference type="ARBA" id="ARBA00022679"/>
    </source>
</evidence>
<dbReference type="GO" id="GO:0051301">
    <property type="term" value="P:cell division"/>
    <property type="evidence" value="ECO:0007669"/>
    <property type="project" value="InterPro"/>
</dbReference>
<dbReference type="AlphaFoldDB" id="A0A6J7CZ72"/>
<dbReference type="GO" id="GO:0005886">
    <property type="term" value="C:plasma membrane"/>
    <property type="evidence" value="ECO:0007669"/>
    <property type="project" value="TreeGrafter"/>
</dbReference>
<name>A0A6J7CZ72_9ZZZZ</name>
<feature type="transmembrane region" description="Helical" evidence="13">
    <location>
        <begin position="178"/>
        <end position="195"/>
    </location>
</feature>
<feature type="transmembrane region" description="Helical" evidence="13">
    <location>
        <begin position="79"/>
        <end position="98"/>
    </location>
</feature>
<evidence type="ECO:0000256" key="1">
    <source>
        <dbReference type="ARBA" id="ARBA00004141"/>
    </source>
</evidence>
<evidence type="ECO:0000256" key="12">
    <source>
        <dbReference type="SAM" id="MobiDB-lite"/>
    </source>
</evidence>
<keyword evidence="2" id="KW-0328">Glycosyltransferase</keyword>
<feature type="transmembrane region" description="Helical" evidence="13">
    <location>
        <begin position="346"/>
        <end position="370"/>
    </location>
</feature>
<evidence type="ECO:0000256" key="7">
    <source>
        <dbReference type="ARBA" id="ARBA00022989"/>
    </source>
</evidence>
<keyword evidence="8 13" id="KW-0472">Membrane</keyword>
<dbReference type="InterPro" id="IPR001182">
    <property type="entry name" value="FtsW/RodA"/>
</dbReference>
<comment type="subcellular location">
    <subcellularLocation>
        <location evidence="1">Membrane</location>
        <topology evidence="1">Multi-pass membrane protein</topology>
    </subcellularLocation>
</comment>
<organism evidence="14">
    <name type="scientific">freshwater metagenome</name>
    <dbReference type="NCBI Taxonomy" id="449393"/>
    <lineage>
        <taxon>unclassified sequences</taxon>
        <taxon>metagenomes</taxon>
        <taxon>ecological metagenomes</taxon>
    </lineage>
</organism>
<dbReference type="GO" id="GO:0008955">
    <property type="term" value="F:peptidoglycan glycosyltransferase activity"/>
    <property type="evidence" value="ECO:0007669"/>
    <property type="project" value="UniProtKB-EC"/>
</dbReference>
<proteinExistence type="predicted"/>
<keyword evidence="5" id="KW-0133">Cell shape</keyword>
<keyword evidence="6" id="KW-0573">Peptidoglycan synthesis</keyword>
<dbReference type="Pfam" id="PF01098">
    <property type="entry name" value="FTSW_RODA_SPOVE"/>
    <property type="match status" value="1"/>
</dbReference>
<keyword evidence="7 13" id="KW-1133">Transmembrane helix</keyword>
<dbReference type="GO" id="GO:0015648">
    <property type="term" value="F:lipid-linked peptidoglycan transporter activity"/>
    <property type="evidence" value="ECO:0007669"/>
    <property type="project" value="TreeGrafter"/>
</dbReference>
<evidence type="ECO:0000313" key="14">
    <source>
        <dbReference type="EMBL" id="CAB4863231.1"/>
    </source>
</evidence>
<evidence type="ECO:0000256" key="9">
    <source>
        <dbReference type="ARBA" id="ARBA00032370"/>
    </source>
</evidence>
<feature type="compositionally biased region" description="Basic and acidic residues" evidence="12">
    <location>
        <begin position="407"/>
        <end position="440"/>
    </location>
</feature>
<dbReference type="GO" id="GO:0032153">
    <property type="term" value="C:cell division site"/>
    <property type="evidence" value="ECO:0007669"/>
    <property type="project" value="TreeGrafter"/>
</dbReference>
<evidence type="ECO:0000256" key="2">
    <source>
        <dbReference type="ARBA" id="ARBA00022676"/>
    </source>
</evidence>
<feature type="transmembrane region" description="Helical" evidence="13">
    <location>
        <begin position="301"/>
        <end position="325"/>
    </location>
</feature>
<evidence type="ECO:0000256" key="4">
    <source>
        <dbReference type="ARBA" id="ARBA00022692"/>
    </source>
</evidence>
<evidence type="ECO:0000256" key="5">
    <source>
        <dbReference type="ARBA" id="ARBA00022960"/>
    </source>
</evidence>
<evidence type="ECO:0000256" key="11">
    <source>
        <dbReference type="ARBA" id="ARBA00049902"/>
    </source>
</evidence>
<dbReference type="GO" id="GO:0009252">
    <property type="term" value="P:peptidoglycan biosynthetic process"/>
    <property type="evidence" value="ECO:0007669"/>
    <property type="project" value="UniProtKB-KW"/>
</dbReference>
<feature type="transmembrane region" description="Helical" evidence="13">
    <location>
        <begin position="222"/>
        <end position="240"/>
    </location>
</feature>
<dbReference type="PANTHER" id="PTHR30474:SF2">
    <property type="entry name" value="PEPTIDOGLYCAN GLYCOSYLTRANSFERASE FTSW-RELATED"/>
    <property type="match status" value="1"/>
</dbReference>
<feature type="transmembrane region" description="Helical" evidence="13">
    <location>
        <begin position="110"/>
        <end position="129"/>
    </location>
</feature>